<proteinExistence type="predicted"/>
<dbReference type="GO" id="GO:0005829">
    <property type="term" value="C:cytosol"/>
    <property type="evidence" value="ECO:0007669"/>
    <property type="project" value="TreeGrafter"/>
</dbReference>
<dbReference type="SUPFAM" id="SSF51430">
    <property type="entry name" value="NAD(P)-linked oxidoreductase"/>
    <property type="match status" value="1"/>
</dbReference>
<dbReference type="InterPro" id="IPR050523">
    <property type="entry name" value="AKR_Detox_Biosynth"/>
</dbReference>
<reference evidence="3" key="1">
    <citation type="submission" date="2018-05" db="EMBL/GenBank/DDBJ databases">
        <authorList>
            <person name="Lanie J.A."/>
            <person name="Ng W.-L."/>
            <person name="Kazmierczak K.M."/>
            <person name="Andrzejewski T.M."/>
            <person name="Davidsen T.M."/>
            <person name="Wayne K.J."/>
            <person name="Tettelin H."/>
            <person name="Glass J.I."/>
            <person name="Rusch D."/>
            <person name="Podicherti R."/>
            <person name="Tsui H.-C.T."/>
            <person name="Winkler M.E."/>
        </authorList>
    </citation>
    <scope>NUCLEOTIDE SEQUENCE</scope>
</reference>
<evidence type="ECO:0000313" key="3">
    <source>
        <dbReference type="EMBL" id="SVD31961.1"/>
    </source>
</evidence>
<dbReference type="GO" id="GO:0016491">
    <property type="term" value="F:oxidoreductase activity"/>
    <property type="evidence" value="ECO:0007669"/>
    <property type="project" value="UniProtKB-KW"/>
</dbReference>
<dbReference type="PANTHER" id="PTHR43364">
    <property type="entry name" value="NADH-SPECIFIC METHYLGLYOXAL REDUCTASE-RELATED"/>
    <property type="match status" value="1"/>
</dbReference>
<protein>
    <recommendedName>
        <fullName evidence="2">NADP-dependent oxidoreductase domain-containing protein</fullName>
    </recommendedName>
</protein>
<dbReference type="InterPro" id="IPR023210">
    <property type="entry name" value="NADP_OxRdtase_dom"/>
</dbReference>
<dbReference type="InterPro" id="IPR018170">
    <property type="entry name" value="Aldo/ket_reductase_CS"/>
</dbReference>
<dbReference type="InterPro" id="IPR020471">
    <property type="entry name" value="AKR"/>
</dbReference>
<dbReference type="InterPro" id="IPR036812">
    <property type="entry name" value="NAD(P)_OxRdtase_dom_sf"/>
</dbReference>
<accession>A0A382UDX2</accession>
<dbReference type="Gene3D" id="3.20.20.100">
    <property type="entry name" value="NADP-dependent oxidoreductase domain"/>
    <property type="match status" value="1"/>
</dbReference>
<dbReference type="CDD" id="cd19085">
    <property type="entry name" value="AKR_AKR11B3"/>
    <property type="match status" value="1"/>
</dbReference>
<keyword evidence="1" id="KW-0560">Oxidoreductase</keyword>
<gene>
    <name evidence="3" type="ORF">METZ01_LOCUS384815</name>
</gene>
<feature type="domain" description="NADP-dependent oxidoreductase" evidence="2">
    <location>
        <begin position="12"/>
        <end position="248"/>
    </location>
</feature>
<dbReference type="Pfam" id="PF00248">
    <property type="entry name" value="Aldo_ket_red"/>
    <property type="match status" value="1"/>
</dbReference>
<feature type="non-terminal residue" evidence="3">
    <location>
        <position position="249"/>
    </location>
</feature>
<dbReference type="PANTHER" id="PTHR43364:SF4">
    <property type="entry name" value="NAD(P)-LINKED OXIDOREDUCTASE SUPERFAMILY PROTEIN"/>
    <property type="match status" value="1"/>
</dbReference>
<organism evidence="3">
    <name type="scientific">marine metagenome</name>
    <dbReference type="NCBI Taxonomy" id="408172"/>
    <lineage>
        <taxon>unclassified sequences</taxon>
        <taxon>metagenomes</taxon>
        <taxon>ecological metagenomes</taxon>
    </lineage>
</organism>
<dbReference type="EMBL" id="UINC01143185">
    <property type="protein sequence ID" value="SVD31961.1"/>
    <property type="molecule type" value="Genomic_DNA"/>
</dbReference>
<evidence type="ECO:0000259" key="2">
    <source>
        <dbReference type="Pfam" id="PF00248"/>
    </source>
</evidence>
<dbReference type="PRINTS" id="PR00069">
    <property type="entry name" value="ALDKETRDTASE"/>
</dbReference>
<name>A0A382UDX2_9ZZZZ</name>
<dbReference type="PROSITE" id="PS00062">
    <property type="entry name" value="ALDOKETO_REDUCTASE_2"/>
    <property type="match status" value="1"/>
</dbReference>
<sequence>MTKQVASLIFPKMGIGCWSYGGGDYWGDQAQSDVDAVTNAALDAGINFFDTAVGYNEGRSEQALGIALKHRRQEALIGTKTGDINPATLSKQVESSLQRLQTDYIDLYMIHWPDPKYPVDEVFETLIRLKTEGKIRAVGVCNYGHKQLSEGLSYGIPIETNQLCYNLLSRAIELEILPLCQQHKIGILAYMPLLQGILADRFKSVEEIPPQQSRFRHFRPDREMSKHGETGAEVEFWKTLEKIRQICRE</sequence>
<evidence type="ECO:0000256" key="1">
    <source>
        <dbReference type="ARBA" id="ARBA00023002"/>
    </source>
</evidence>
<dbReference type="AlphaFoldDB" id="A0A382UDX2"/>